<evidence type="ECO:0000256" key="4">
    <source>
        <dbReference type="RuleBase" id="RU361235"/>
    </source>
</evidence>
<accession>A0A7I5EDU0</accession>
<comment type="similarity">
    <text evidence="1 4">Belongs to the type-B carboxylesterase/lipase family.</text>
</comment>
<organism evidence="6 7">
    <name type="scientific">Haemonchus contortus</name>
    <name type="common">Barber pole worm</name>
    <dbReference type="NCBI Taxonomy" id="6289"/>
    <lineage>
        <taxon>Eukaryota</taxon>
        <taxon>Metazoa</taxon>
        <taxon>Ecdysozoa</taxon>
        <taxon>Nematoda</taxon>
        <taxon>Chromadorea</taxon>
        <taxon>Rhabditida</taxon>
        <taxon>Rhabditina</taxon>
        <taxon>Rhabditomorpha</taxon>
        <taxon>Strongyloidea</taxon>
        <taxon>Trichostrongylidae</taxon>
        <taxon>Haemonchus</taxon>
    </lineage>
</organism>
<keyword evidence="2" id="KW-0719">Serine esterase</keyword>
<dbReference type="GO" id="GO:0052689">
    <property type="term" value="F:carboxylic ester hydrolase activity"/>
    <property type="evidence" value="ECO:0007669"/>
    <property type="project" value="UniProtKB-KW"/>
</dbReference>
<dbReference type="PANTHER" id="PTHR44590">
    <property type="entry name" value="CARBOXYLIC ESTER HYDROLASE-RELATED"/>
    <property type="match status" value="1"/>
</dbReference>
<dbReference type="WBParaSite" id="HCON_00164410-00001">
    <property type="protein sequence ID" value="HCON_00164410-00001"/>
    <property type="gene ID" value="HCON_00164410"/>
</dbReference>
<keyword evidence="6" id="KW-1185">Reference proteome</keyword>
<dbReference type="InterPro" id="IPR019826">
    <property type="entry name" value="Carboxylesterase_B_AS"/>
</dbReference>
<dbReference type="InterPro" id="IPR029058">
    <property type="entry name" value="AB_hydrolase_fold"/>
</dbReference>
<dbReference type="EC" id="3.1.1.-" evidence="4"/>
<dbReference type="OrthoDB" id="3200163at2759"/>
<dbReference type="SUPFAM" id="SSF53474">
    <property type="entry name" value="alpha/beta-Hydrolases"/>
    <property type="match status" value="1"/>
</dbReference>
<evidence type="ECO:0000256" key="3">
    <source>
        <dbReference type="ARBA" id="ARBA00022801"/>
    </source>
</evidence>
<evidence type="ECO:0000313" key="6">
    <source>
        <dbReference type="Proteomes" id="UP000025227"/>
    </source>
</evidence>
<dbReference type="Gene3D" id="3.40.50.1820">
    <property type="entry name" value="alpha/beta hydrolase"/>
    <property type="match status" value="1"/>
</dbReference>
<proteinExistence type="inferred from homology"/>
<dbReference type="OMA" id="ADFFWER"/>
<dbReference type="Proteomes" id="UP000025227">
    <property type="component" value="Unplaced"/>
</dbReference>
<dbReference type="InterPro" id="IPR019819">
    <property type="entry name" value="Carboxylesterase_B_CS"/>
</dbReference>
<dbReference type="AlphaFoldDB" id="A0A7I5EDU0"/>
<feature type="domain" description="Carboxylesterase type B" evidence="5">
    <location>
        <begin position="19"/>
        <end position="546"/>
    </location>
</feature>
<evidence type="ECO:0000256" key="1">
    <source>
        <dbReference type="ARBA" id="ARBA00005964"/>
    </source>
</evidence>
<dbReference type="Pfam" id="PF00135">
    <property type="entry name" value="COesterase"/>
    <property type="match status" value="1"/>
</dbReference>
<evidence type="ECO:0000256" key="2">
    <source>
        <dbReference type="ARBA" id="ARBA00022487"/>
    </source>
</evidence>
<dbReference type="PROSITE" id="PS00941">
    <property type="entry name" value="CARBOXYLESTERASE_B_2"/>
    <property type="match status" value="1"/>
</dbReference>
<keyword evidence="3 4" id="KW-0378">Hydrolase</keyword>
<reference evidence="7" key="1">
    <citation type="submission" date="2020-12" db="UniProtKB">
        <authorList>
            <consortium name="WormBaseParasite"/>
        </authorList>
    </citation>
    <scope>IDENTIFICATION</scope>
    <source>
        <strain evidence="7">MHco3</strain>
    </source>
</reference>
<dbReference type="InterPro" id="IPR002018">
    <property type="entry name" value="CarbesteraseB"/>
</dbReference>
<protein>
    <recommendedName>
        <fullName evidence="4">Carboxylic ester hydrolase</fullName>
        <ecNumber evidence="4">3.1.1.-</ecNumber>
    </recommendedName>
</protein>
<dbReference type="PROSITE" id="PS00122">
    <property type="entry name" value="CARBOXYLESTERASE_B_1"/>
    <property type="match status" value="1"/>
</dbReference>
<sequence length="556" mass="63134">MGSVFSLISLRKTDTRRPSRQVQTVNGIVEGFRLDIGNHKEVDVFLGIPFAAPPVGELRFQKPIPPRNWEGVRKCIRFGPRAPQADFFWERISLGRRSEDCLYLNVFSPTWTAENESGHAVMVYVHGGGFLIDSAVKYGDEGIAKYLCRHGVVAVTIQYRLALLGFLSTGDEVCAGNLGLWDMTLALRWVQDNIRAFGGDPNRVTVFGQSAGGASVDMLALSPHSRDLFHQVIPMAGNAECTWSTVSRSQLVESCREFARRRGWDGVNYDVETSRSLVEFLRRRKVAEFEKRFITSKGVDVSKIGLDLAPVIGTTPDDFLPKSIDELRKEAPKKKALIGTCQHEGLLFATLSPNHFNLKGIDKLISVVITPENHANFEDLRRQARDLYLRNVNLDSKEEIARAYVKLYSDIFVNNGTYSYVTKMTALSNRIYLYSFEFYNPRSFGVLSLRMPFRGATHCTELTYLFGVSLLFGFHFTSADKQMIDLMTRMWTNFAKYGDPNGPYEDSTVFDFKWEPATSQECGRHLVISEKCEMRSIYEERRAEFWKNIRITAKNC</sequence>
<name>A0A7I5EDU0_HAECO</name>
<dbReference type="PANTHER" id="PTHR44590:SF3">
    <property type="entry name" value="CARBOXYLESTERASE TYPE B DOMAIN-CONTAINING PROTEIN"/>
    <property type="match status" value="1"/>
</dbReference>
<evidence type="ECO:0000259" key="5">
    <source>
        <dbReference type="Pfam" id="PF00135"/>
    </source>
</evidence>
<evidence type="ECO:0000313" key="7">
    <source>
        <dbReference type="WBParaSite" id="HCON_00164410-00001"/>
    </source>
</evidence>